<dbReference type="AlphaFoldDB" id="A0A0R3WAY7"/>
<gene>
    <name evidence="2" type="ORF">TASK_LOCUS7755</name>
</gene>
<organism evidence="4">
    <name type="scientific">Taenia asiatica</name>
    <name type="common">Asian tapeworm</name>
    <dbReference type="NCBI Taxonomy" id="60517"/>
    <lineage>
        <taxon>Eukaryota</taxon>
        <taxon>Metazoa</taxon>
        <taxon>Spiralia</taxon>
        <taxon>Lophotrochozoa</taxon>
        <taxon>Platyhelminthes</taxon>
        <taxon>Cestoda</taxon>
        <taxon>Eucestoda</taxon>
        <taxon>Cyclophyllidea</taxon>
        <taxon>Taeniidae</taxon>
        <taxon>Taenia</taxon>
    </lineage>
</organism>
<evidence type="ECO:0000256" key="1">
    <source>
        <dbReference type="SAM" id="SignalP"/>
    </source>
</evidence>
<keyword evidence="3" id="KW-1185">Reference proteome</keyword>
<dbReference type="Proteomes" id="UP000282613">
    <property type="component" value="Unassembled WGS sequence"/>
</dbReference>
<feature type="chain" id="PRO_5043132720" evidence="1">
    <location>
        <begin position="18"/>
        <end position="75"/>
    </location>
</feature>
<proteinExistence type="predicted"/>
<reference evidence="2 3" key="2">
    <citation type="submission" date="2018-11" db="EMBL/GenBank/DDBJ databases">
        <authorList>
            <consortium name="Pathogen Informatics"/>
        </authorList>
    </citation>
    <scope>NUCLEOTIDE SEQUENCE [LARGE SCALE GENOMIC DNA]</scope>
</reference>
<name>A0A0R3WAY7_TAEAS</name>
<dbReference type="WBParaSite" id="TASK_0000775401-mRNA-1">
    <property type="protein sequence ID" value="TASK_0000775401-mRNA-1"/>
    <property type="gene ID" value="TASK_0000775401"/>
</dbReference>
<protein>
    <submittedName>
        <fullName evidence="4">Secreted protein</fullName>
    </submittedName>
</protein>
<evidence type="ECO:0000313" key="2">
    <source>
        <dbReference type="EMBL" id="VDK38962.1"/>
    </source>
</evidence>
<sequence length="75" mass="8885">MAILLFLFGFLCHYQRAHKCSPMSLERRKFDKAKLEKHSLGSDVELTKRHADIPGQNKRKCQWESLMLLIRHPNH</sequence>
<evidence type="ECO:0000313" key="3">
    <source>
        <dbReference type="Proteomes" id="UP000282613"/>
    </source>
</evidence>
<feature type="signal peptide" evidence="1">
    <location>
        <begin position="1"/>
        <end position="17"/>
    </location>
</feature>
<accession>A0A0R3WAY7</accession>
<dbReference type="EMBL" id="UYRS01018669">
    <property type="protein sequence ID" value="VDK38962.1"/>
    <property type="molecule type" value="Genomic_DNA"/>
</dbReference>
<evidence type="ECO:0000313" key="4">
    <source>
        <dbReference type="WBParaSite" id="TASK_0000775401-mRNA-1"/>
    </source>
</evidence>
<reference evidence="4" key="1">
    <citation type="submission" date="2017-02" db="UniProtKB">
        <authorList>
            <consortium name="WormBaseParasite"/>
        </authorList>
    </citation>
    <scope>IDENTIFICATION</scope>
</reference>
<keyword evidence="1" id="KW-0732">Signal</keyword>